<protein>
    <submittedName>
        <fullName evidence="1">Uncharacterized protein</fullName>
    </submittedName>
</protein>
<evidence type="ECO:0000313" key="1">
    <source>
        <dbReference type="EMBL" id="CAH1231689.1"/>
    </source>
</evidence>
<dbReference type="Proteomes" id="UP000838821">
    <property type="component" value="Unassembled WGS sequence"/>
</dbReference>
<reference evidence="1" key="1">
    <citation type="submission" date="2022-01" db="EMBL/GenBank/DDBJ databases">
        <authorList>
            <person name="Criscuolo A."/>
        </authorList>
    </citation>
    <scope>NUCLEOTIDE SEQUENCE</scope>
    <source>
        <strain evidence="1">CIP111891</strain>
    </source>
</reference>
<gene>
    <name evidence="1" type="ORF">PAECIP111891_06863</name>
</gene>
<dbReference type="EMBL" id="CAKMMW010000043">
    <property type="protein sequence ID" value="CAH1231689.1"/>
    <property type="molecule type" value="Genomic_DNA"/>
</dbReference>
<sequence length="42" mass="5301">MDKYWHSFWLRFNEVILDSCICDVERTKIFNKISYHRTKLYT</sequence>
<dbReference type="RefSeq" id="WP_276574934.1">
    <property type="nucleotide sequence ID" value="NZ_CAKMMW010000043.1"/>
</dbReference>
<keyword evidence="2" id="KW-1185">Reference proteome</keyword>
<proteinExistence type="predicted"/>
<evidence type="ECO:0000313" key="2">
    <source>
        <dbReference type="Proteomes" id="UP000838821"/>
    </source>
</evidence>
<comment type="caution">
    <text evidence="1">The sequence shown here is derived from an EMBL/GenBank/DDBJ whole genome shotgun (WGS) entry which is preliminary data.</text>
</comment>
<organism evidence="1 2">
    <name type="scientific">Paenibacillus allorhizoplanae</name>
    <dbReference type="NCBI Taxonomy" id="2905648"/>
    <lineage>
        <taxon>Bacteria</taxon>
        <taxon>Bacillati</taxon>
        <taxon>Bacillota</taxon>
        <taxon>Bacilli</taxon>
        <taxon>Bacillales</taxon>
        <taxon>Paenibacillaceae</taxon>
        <taxon>Paenibacillus</taxon>
    </lineage>
</organism>
<accession>A0ABM9D0I1</accession>
<name>A0ABM9D0I1_9BACL</name>